<dbReference type="SUPFAM" id="SSF52058">
    <property type="entry name" value="L domain-like"/>
    <property type="match status" value="1"/>
</dbReference>
<keyword evidence="3" id="KW-0964">Secreted</keyword>
<dbReference type="PANTHER" id="PTHR31018">
    <property type="entry name" value="SPORULATION-SPECIFIC PROTEIN-RELATED"/>
    <property type="match status" value="1"/>
</dbReference>
<keyword evidence="7" id="KW-0472">Membrane</keyword>
<keyword evidence="7" id="KW-0812">Transmembrane</keyword>
<dbReference type="KEGG" id="trg:TRUGW13939_02539"/>
<feature type="region of interest" description="Disordered" evidence="6">
    <location>
        <begin position="279"/>
        <end position="326"/>
    </location>
</feature>
<proteinExistence type="predicted"/>
<gene>
    <name evidence="8" type="ORF">TRUGW13939_02539</name>
</gene>
<evidence type="ECO:0000256" key="5">
    <source>
        <dbReference type="ARBA" id="ARBA00023180"/>
    </source>
</evidence>
<dbReference type="InterPro" id="IPR051648">
    <property type="entry name" value="CWI-Assembly_Regulator"/>
</dbReference>
<organism evidence="8 9">
    <name type="scientific">Talaromyces rugulosus</name>
    <name type="common">Penicillium rugulosum</name>
    <dbReference type="NCBI Taxonomy" id="121627"/>
    <lineage>
        <taxon>Eukaryota</taxon>
        <taxon>Fungi</taxon>
        <taxon>Dikarya</taxon>
        <taxon>Ascomycota</taxon>
        <taxon>Pezizomycotina</taxon>
        <taxon>Eurotiomycetes</taxon>
        <taxon>Eurotiomycetidae</taxon>
        <taxon>Eurotiales</taxon>
        <taxon>Trichocomaceae</taxon>
        <taxon>Talaromyces</taxon>
        <taxon>Talaromyces sect. Islandici</taxon>
    </lineage>
</organism>
<evidence type="ECO:0000256" key="4">
    <source>
        <dbReference type="ARBA" id="ARBA00022729"/>
    </source>
</evidence>
<keyword evidence="4" id="KW-0732">Signal</keyword>
<dbReference type="Gene3D" id="3.80.20.20">
    <property type="entry name" value="Receptor L-domain"/>
    <property type="match status" value="1"/>
</dbReference>
<name>A0A7H8QNM3_TALRU</name>
<evidence type="ECO:0000256" key="7">
    <source>
        <dbReference type="SAM" id="Phobius"/>
    </source>
</evidence>
<dbReference type="Proteomes" id="UP000509510">
    <property type="component" value="Chromosome II"/>
</dbReference>
<keyword evidence="7" id="KW-1133">Transmembrane helix</keyword>
<comment type="subcellular location">
    <subcellularLocation>
        <location evidence="1">Secreted</location>
        <location evidence="1">Cell wall</location>
    </subcellularLocation>
</comment>
<accession>A0A7H8QNM3</accession>
<dbReference type="EMBL" id="CP055899">
    <property type="protein sequence ID" value="QKX55446.1"/>
    <property type="molecule type" value="Genomic_DNA"/>
</dbReference>
<keyword evidence="5" id="KW-0325">Glycoprotein</keyword>
<feature type="compositionally biased region" description="Low complexity" evidence="6">
    <location>
        <begin position="280"/>
        <end position="326"/>
    </location>
</feature>
<dbReference type="CDD" id="cd12087">
    <property type="entry name" value="TM_EGFR-like"/>
    <property type="match status" value="1"/>
</dbReference>
<reference evidence="9" key="1">
    <citation type="submission" date="2020-06" db="EMBL/GenBank/DDBJ databases">
        <title>A chromosome-scale genome assembly of Talaromyces rugulosus W13939.</title>
        <authorList>
            <person name="Wang B."/>
            <person name="Guo L."/>
            <person name="Ye K."/>
            <person name="Wang L."/>
        </authorList>
    </citation>
    <scope>NUCLEOTIDE SEQUENCE [LARGE SCALE GENOMIC DNA]</scope>
    <source>
        <strain evidence="9">W13939</strain>
    </source>
</reference>
<protein>
    <recommendedName>
        <fullName evidence="10">Receptor L-domain domain-containing protein</fullName>
    </recommendedName>
</protein>
<keyword evidence="2" id="KW-0134">Cell wall</keyword>
<evidence type="ECO:0008006" key="10">
    <source>
        <dbReference type="Google" id="ProtNLM"/>
    </source>
</evidence>
<sequence>MPNLQTISGGITVKNCPNTLSLNFPALRNYTDLTLDEVDDITDQLNSPSSPIYDAMTGSLEVNLCNLTSIVRTAGGSLGGFNAQMSQQLTNVTMNSIDSMTGSLTVENCPGISLNFANISSLSSAKLRQIASIDMPMLKNVNGDFQFDSNDGLEDLVLKKLTTVGSGNSGDFMITNNPNLSHIDVRHLKSVDGTLTLSNDGALGDLSSFGKVQNVGKDLTLLNSPIYAVNLGNISGVGGQFELSSTYAGLTCENFSKFKQQVSLNRPLLCGNYTKIADLPDTTTGSPGNSPSSSGNDRSSASSTTSSSTTTTTATSNPNASPSTSPGTIAGIVVSTVLALTLVALISVLILRRRKARQKKDALETVATPTESTRSPLFELKEDAMHPELSNDGQRHEMPSTIHNQVYEMPHDIEVYEMPAEPVEVASVLR</sequence>
<dbReference type="AlphaFoldDB" id="A0A7H8QNM3"/>
<feature type="transmembrane region" description="Helical" evidence="7">
    <location>
        <begin position="329"/>
        <end position="351"/>
    </location>
</feature>
<dbReference type="PANTHER" id="PTHR31018:SF3">
    <property type="entry name" value="RECEPTOR PROTEIN-TYROSINE KINASE"/>
    <property type="match status" value="1"/>
</dbReference>
<evidence type="ECO:0000256" key="6">
    <source>
        <dbReference type="SAM" id="MobiDB-lite"/>
    </source>
</evidence>
<dbReference type="OrthoDB" id="536881at2759"/>
<dbReference type="GeneID" id="55990047"/>
<evidence type="ECO:0000313" key="9">
    <source>
        <dbReference type="Proteomes" id="UP000509510"/>
    </source>
</evidence>
<evidence type="ECO:0000313" key="8">
    <source>
        <dbReference type="EMBL" id="QKX55446.1"/>
    </source>
</evidence>
<evidence type="ECO:0000256" key="1">
    <source>
        <dbReference type="ARBA" id="ARBA00004191"/>
    </source>
</evidence>
<keyword evidence="9" id="KW-1185">Reference proteome</keyword>
<dbReference type="InterPro" id="IPR036941">
    <property type="entry name" value="Rcpt_L-dom_sf"/>
</dbReference>
<evidence type="ECO:0000256" key="2">
    <source>
        <dbReference type="ARBA" id="ARBA00022512"/>
    </source>
</evidence>
<evidence type="ECO:0000256" key="3">
    <source>
        <dbReference type="ARBA" id="ARBA00022525"/>
    </source>
</evidence>
<dbReference type="RefSeq" id="XP_035341625.1">
    <property type="nucleotide sequence ID" value="XM_035485732.1"/>
</dbReference>